<feature type="signal peptide" evidence="1">
    <location>
        <begin position="1"/>
        <end position="26"/>
    </location>
</feature>
<gene>
    <name evidence="2" type="ORF">Voc01_062840</name>
</gene>
<evidence type="ECO:0008006" key="4">
    <source>
        <dbReference type="Google" id="ProtNLM"/>
    </source>
</evidence>
<accession>A0A8J4EGP7</accession>
<feature type="chain" id="PRO_5035214719" description="Secreted protein" evidence="1">
    <location>
        <begin position="27"/>
        <end position="145"/>
    </location>
</feature>
<evidence type="ECO:0000313" key="2">
    <source>
        <dbReference type="EMBL" id="GIJ71367.1"/>
    </source>
</evidence>
<dbReference type="RefSeq" id="WP_203931245.1">
    <property type="nucleotide sequence ID" value="NZ_BOPH01000088.1"/>
</dbReference>
<evidence type="ECO:0000256" key="1">
    <source>
        <dbReference type="SAM" id="SignalP"/>
    </source>
</evidence>
<comment type="caution">
    <text evidence="2">The sequence shown here is derived from an EMBL/GenBank/DDBJ whole genome shotgun (WGS) entry which is preliminary data.</text>
</comment>
<reference evidence="2" key="1">
    <citation type="submission" date="2021-01" db="EMBL/GenBank/DDBJ databases">
        <title>Whole genome shotgun sequence of Virgisporangium ochraceum NBRC 16418.</title>
        <authorList>
            <person name="Komaki H."/>
            <person name="Tamura T."/>
        </authorList>
    </citation>
    <scope>NUCLEOTIDE SEQUENCE</scope>
    <source>
        <strain evidence="2">NBRC 16418</strain>
    </source>
</reference>
<evidence type="ECO:0000313" key="3">
    <source>
        <dbReference type="Proteomes" id="UP000635606"/>
    </source>
</evidence>
<name>A0A8J4EGP7_9ACTN</name>
<dbReference type="Proteomes" id="UP000635606">
    <property type="component" value="Unassembled WGS sequence"/>
</dbReference>
<dbReference type="EMBL" id="BOPH01000088">
    <property type="protein sequence ID" value="GIJ71367.1"/>
    <property type="molecule type" value="Genomic_DNA"/>
</dbReference>
<keyword evidence="1" id="KW-0732">Signal</keyword>
<sequence>MRLRSSLLALAAILASVLLPAAPAHAVTSANCIWYTVGPTNPGLRYATCAVGGADWMEGTVWIVNQSASTSHYISKLEVFTDLGGFNTCYPKEWLAPGASRSCSVMPFLSTPPGTKKAYGRPYFWAPTLGAYDWRQGPSAPVLVT</sequence>
<dbReference type="AlphaFoldDB" id="A0A8J4EGP7"/>
<organism evidence="2 3">
    <name type="scientific">Virgisporangium ochraceum</name>
    <dbReference type="NCBI Taxonomy" id="65505"/>
    <lineage>
        <taxon>Bacteria</taxon>
        <taxon>Bacillati</taxon>
        <taxon>Actinomycetota</taxon>
        <taxon>Actinomycetes</taxon>
        <taxon>Micromonosporales</taxon>
        <taxon>Micromonosporaceae</taxon>
        <taxon>Virgisporangium</taxon>
    </lineage>
</organism>
<protein>
    <recommendedName>
        <fullName evidence="4">Secreted protein</fullName>
    </recommendedName>
</protein>
<keyword evidence="3" id="KW-1185">Reference proteome</keyword>
<proteinExistence type="predicted"/>